<evidence type="ECO:0000313" key="2">
    <source>
        <dbReference type="Proteomes" id="UP000183114"/>
    </source>
</evidence>
<gene>
    <name evidence="1" type="ORF">SAMN04490185_0185</name>
</gene>
<protein>
    <submittedName>
        <fullName evidence="1">Uncharacterized protein</fullName>
    </submittedName>
</protein>
<proteinExistence type="predicted"/>
<dbReference type="Proteomes" id="UP000183114">
    <property type="component" value="Unassembled WGS sequence"/>
</dbReference>
<dbReference type="AlphaFoldDB" id="A0A1H4M284"/>
<accession>A0A1H4M284</accession>
<name>A0A1H4M284_9PSED</name>
<evidence type="ECO:0000313" key="1">
    <source>
        <dbReference type="EMBL" id="SEB76542.1"/>
    </source>
</evidence>
<reference evidence="1 2" key="1">
    <citation type="submission" date="2016-10" db="EMBL/GenBank/DDBJ databases">
        <authorList>
            <person name="de Groot N.N."/>
        </authorList>
    </citation>
    <scope>NUCLEOTIDE SEQUENCE [LARGE SCALE GENOMIC DNA]</scope>
    <source>
        <strain evidence="1 2">BS3655</strain>
    </source>
</reference>
<sequence length="30" mass="3106">MMSAPLNSLGAKDAVFNHKRAAETKGCADA</sequence>
<dbReference type="EMBL" id="FNTF01000002">
    <property type="protein sequence ID" value="SEB76542.1"/>
    <property type="molecule type" value="Genomic_DNA"/>
</dbReference>
<organism evidence="1 2">
    <name type="scientific">Pseudomonas frederiksbergensis</name>
    <dbReference type="NCBI Taxonomy" id="104087"/>
    <lineage>
        <taxon>Bacteria</taxon>
        <taxon>Pseudomonadati</taxon>
        <taxon>Pseudomonadota</taxon>
        <taxon>Gammaproteobacteria</taxon>
        <taxon>Pseudomonadales</taxon>
        <taxon>Pseudomonadaceae</taxon>
        <taxon>Pseudomonas</taxon>
    </lineage>
</organism>